<evidence type="ECO:0000256" key="7">
    <source>
        <dbReference type="ARBA" id="ARBA00023136"/>
    </source>
</evidence>
<keyword evidence="8" id="KW-1003">Cell membrane</keyword>
<dbReference type="EMBL" id="AP025314">
    <property type="protein sequence ID" value="BDD10962.1"/>
    <property type="molecule type" value="Genomic_DNA"/>
</dbReference>
<dbReference type="InterPro" id="IPR001901">
    <property type="entry name" value="Translocase_SecE/Sec61-g"/>
</dbReference>
<comment type="function">
    <text evidence="8">Essential subunit of the Sec protein translocation channel SecYEG. Clamps together the 2 halves of SecY. May contact the channel plug during translocation.</text>
</comment>
<keyword evidence="7 8" id="KW-0472">Membrane</keyword>
<proteinExistence type="inferred from homology"/>
<dbReference type="NCBIfam" id="TIGR00964">
    <property type="entry name" value="secE_bact"/>
    <property type="match status" value="1"/>
</dbReference>
<comment type="similarity">
    <text evidence="8">Belongs to the SecE/SEC61-gamma family.</text>
</comment>
<accession>A0AAU9CSH1</accession>
<dbReference type="GO" id="GO:0009306">
    <property type="term" value="P:protein secretion"/>
    <property type="evidence" value="ECO:0007669"/>
    <property type="project" value="UniProtKB-UniRule"/>
</dbReference>
<dbReference type="AlphaFoldDB" id="A0AAU9CSH1"/>
<organism evidence="9 10">
    <name type="scientific">Fulvitalea axinellae</name>
    <dbReference type="NCBI Taxonomy" id="1182444"/>
    <lineage>
        <taxon>Bacteria</taxon>
        <taxon>Pseudomonadati</taxon>
        <taxon>Bacteroidota</taxon>
        <taxon>Cytophagia</taxon>
        <taxon>Cytophagales</taxon>
        <taxon>Persicobacteraceae</taxon>
        <taxon>Fulvitalea</taxon>
    </lineage>
</organism>
<dbReference type="Proteomes" id="UP001348817">
    <property type="component" value="Chromosome"/>
</dbReference>
<evidence type="ECO:0000256" key="1">
    <source>
        <dbReference type="ARBA" id="ARBA00004370"/>
    </source>
</evidence>
<keyword evidence="4 8" id="KW-0653">Protein transport</keyword>
<evidence type="ECO:0000256" key="8">
    <source>
        <dbReference type="HAMAP-Rule" id="MF_00422"/>
    </source>
</evidence>
<dbReference type="GO" id="GO:0043952">
    <property type="term" value="P:protein transport by the Sec complex"/>
    <property type="evidence" value="ECO:0007669"/>
    <property type="project" value="UniProtKB-UniRule"/>
</dbReference>
<reference evidence="9 10" key="1">
    <citation type="submission" date="2021-12" db="EMBL/GenBank/DDBJ databases">
        <title>Genome sequencing of bacteria with rrn-lacking chromosome and rrn-plasmid.</title>
        <authorList>
            <person name="Anda M."/>
            <person name="Iwasaki W."/>
        </authorList>
    </citation>
    <scope>NUCLEOTIDE SEQUENCE [LARGE SCALE GENOMIC DNA]</scope>
    <source>
        <strain evidence="9 10">DSM 100852</strain>
    </source>
</reference>
<keyword evidence="3 8" id="KW-0812">Transmembrane</keyword>
<evidence type="ECO:0000313" key="10">
    <source>
        <dbReference type="Proteomes" id="UP001348817"/>
    </source>
</evidence>
<sequence length="98" mass="11201">MHPDSVGMQFLRVNNGVRFQRWVRLPPPVQTSVKIMLKVKAFVSGSVEEMKEKVTWPPFSELQSSSLLVLVGCVLFAASIGLMDLFFKNLMEWFYSAF</sequence>
<name>A0AAU9CSH1_9BACT</name>
<dbReference type="KEGG" id="fax:FUAX_33940"/>
<dbReference type="InterPro" id="IPR038379">
    <property type="entry name" value="SecE_sf"/>
</dbReference>
<dbReference type="Pfam" id="PF00584">
    <property type="entry name" value="SecE"/>
    <property type="match status" value="1"/>
</dbReference>
<dbReference type="InterPro" id="IPR005807">
    <property type="entry name" value="SecE_bac"/>
</dbReference>
<evidence type="ECO:0000313" key="9">
    <source>
        <dbReference type="EMBL" id="BDD10962.1"/>
    </source>
</evidence>
<gene>
    <name evidence="8" type="primary">secE</name>
    <name evidence="9" type="ORF">FUAX_33940</name>
</gene>
<dbReference type="GO" id="GO:0008320">
    <property type="term" value="F:protein transmembrane transporter activity"/>
    <property type="evidence" value="ECO:0007669"/>
    <property type="project" value="UniProtKB-UniRule"/>
</dbReference>
<evidence type="ECO:0000256" key="5">
    <source>
        <dbReference type="ARBA" id="ARBA00022989"/>
    </source>
</evidence>
<keyword evidence="10" id="KW-1185">Reference proteome</keyword>
<keyword evidence="6 8" id="KW-0811">Translocation</keyword>
<dbReference type="Gene3D" id="1.20.5.1030">
    <property type="entry name" value="Preprotein translocase secy subunit"/>
    <property type="match status" value="1"/>
</dbReference>
<dbReference type="GO" id="GO:0065002">
    <property type="term" value="P:intracellular protein transmembrane transport"/>
    <property type="evidence" value="ECO:0007669"/>
    <property type="project" value="UniProtKB-UniRule"/>
</dbReference>
<evidence type="ECO:0000256" key="4">
    <source>
        <dbReference type="ARBA" id="ARBA00022927"/>
    </source>
</evidence>
<protein>
    <recommendedName>
        <fullName evidence="8">Protein translocase subunit SecE</fullName>
    </recommendedName>
</protein>
<feature type="transmembrane region" description="Helical" evidence="8">
    <location>
        <begin position="67"/>
        <end position="87"/>
    </location>
</feature>
<evidence type="ECO:0000256" key="3">
    <source>
        <dbReference type="ARBA" id="ARBA00022692"/>
    </source>
</evidence>
<dbReference type="GO" id="GO:0006605">
    <property type="term" value="P:protein targeting"/>
    <property type="evidence" value="ECO:0007669"/>
    <property type="project" value="UniProtKB-UniRule"/>
</dbReference>
<dbReference type="HAMAP" id="MF_00422">
    <property type="entry name" value="SecE"/>
    <property type="match status" value="1"/>
</dbReference>
<evidence type="ECO:0000256" key="6">
    <source>
        <dbReference type="ARBA" id="ARBA00023010"/>
    </source>
</evidence>
<keyword evidence="5 8" id="KW-1133">Transmembrane helix</keyword>
<evidence type="ECO:0000256" key="2">
    <source>
        <dbReference type="ARBA" id="ARBA00022448"/>
    </source>
</evidence>
<keyword evidence="2 8" id="KW-0813">Transport</keyword>
<dbReference type="GO" id="GO:0005886">
    <property type="term" value="C:plasma membrane"/>
    <property type="evidence" value="ECO:0007669"/>
    <property type="project" value="UniProtKB-SubCell"/>
</dbReference>
<comment type="subunit">
    <text evidence="8">Component of the Sec protein translocase complex. Heterotrimer consisting of SecY, SecE and SecG subunits. The heterotrimers can form oligomers, although 1 heterotrimer is thought to be able to translocate proteins. Interacts with the ribosome. Interacts with SecDF, and other proteins may be involved. Interacts with SecA.</text>
</comment>
<comment type="subcellular location">
    <subcellularLocation>
        <location evidence="8">Cell membrane</location>
        <topology evidence="8">Single-pass membrane protein</topology>
    </subcellularLocation>
    <subcellularLocation>
        <location evidence="1">Membrane</location>
    </subcellularLocation>
</comment>